<dbReference type="InterPro" id="IPR019531">
    <property type="entry name" value="Pmp4"/>
</dbReference>
<sequence length="62" mass="6725">MFATIYKTLMIVQKKMNGGKEANLHPFIAGIIGGYYVFGENNGINQQSCIGYGESTCEKTSG</sequence>
<proteinExistence type="predicted"/>
<keyword evidence="2" id="KW-1185">Reference proteome</keyword>
<dbReference type="eggNOG" id="ENOG502RXMH">
    <property type="taxonomic scope" value="Eukaryota"/>
</dbReference>
<dbReference type="RefSeq" id="XP_067521703.1">
    <property type="nucleotide sequence ID" value="XM_067665602.1"/>
</dbReference>
<dbReference type="STRING" id="246409.I1CCX7"/>
<organism evidence="1 2">
    <name type="scientific">Rhizopus delemar (strain RA 99-880 / ATCC MYA-4621 / FGSC 9543 / NRRL 43880)</name>
    <name type="common">Mucormycosis agent</name>
    <name type="synonym">Rhizopus arrhizus var. delemar</name>
    <dbReference type="NCBI Taxonomy" id="246409"/>
    <lineage>
        <taxon>Eukaryota</taxon>
        <taxon>Fungi</taxon>
        <taxon>Fungi incertae sedis</taxon>
        <taxon>Mucoromycota</taxon>
        <taxon>Mucoromycotina</taxon>
        <taxon>Mucoromycetes</taxon>
        <taxon>Mucorales</taxon>
        <taxon>Mucorineae</taxon>
        <taxon>Rhizopodaceae</taxon>
        <taxon>Rhizopus</taxon>
    </lineage>
</organism>
<evidence type="ECO:0000313" key="2">
    <source>
        <dbReference type="Proteomes" id="UP000009138"/>
    </source>
</evidence>
<protein>
    <submittedName>
        <fullName evidence="1">Uncharacterized protein</fullName>
    </submittedName>
</protein>
<dbReference type="GO" id="GO:0005778">
    <property type="term" value="C:peroxisomal membrane"/>
    <property type="evidence" value="ECO:0007669"/>
    <property type="project" value="TreeGrafter"/>
</dbReference>
<dbReference type="VEuPathDB" id="FungiDB:RO3G_11018"/>
<dbReference type="PANTHER" id="PTHR15460:SF3">
    <property type="entry name" value="PEROXISOMAL MEMBRANE PROTEIN 4"/>
    <property type="match status" value="1"/>
</dbReference>
<name>I1CCX7_RHIO9</name>
<dbReference type="EMBL" id="CH476739">
    <property type="protein sequence ID" value="EIE86307.1"/>
    <property type="molecule type" value="Genomic_DNA"/>
</dbReference>
<dbReference type="GeneID" id="93617983"/>
<reference evidence="1 2" key="1">
    <citation type="journal article" date="2009" name="PLoS Genet.">
        <title>Genomic analysis of the basal lineage fungus Rhizopus oryzae reveals a whole-genome duplication.</title>
        <authorList>
            <person name="Ma L.-J."/>
            <person name="Ibrahim A.S."/>
            <person name="Skory C."/>
            <person name="Grabherr M.G."/>
            <person name="Burger G."/>
            <person name="Butler M."/>
            <person name="Elias M."/>
            <person name="Idnurm A."/>
            <person name="Lang B.F."/>
            <person name="Sone T."/>
            <person name="Abe A."/>
            <person name="Calvo S.E."/>
            <person name="Corrochano L.M."/>
            <person name="Engels R."/>
            <person name="Fu J."/>
            <person name="Hansberg W."/>
            <person name="Kim J.-M."/>
            <person name="Kodira C.D."/>
            <person name="Koehrsen M.J."/>
            <person name="Liu B."/>
            <person name="Miranda-Saavedra D."/>
            <person name="O'Leary S."/>
            <person name="Ortiz-Castellanos L."/>
            <person name="Poulter R."/>
            <person name="Rodriguez-Romero J."/>
            <person name="Ruiz-Herrera J."/>
            <person name="Shen Y.-Q."/>
            <person name="Zeng Q."/>
            <person name="Galagan J."/>
            <person name="Birren B.W."/>
            <person name="Cuomo C.A."/>
            <person name="Wickes B.L."/>
        </authorList>
    </citation>
    <scope>NUCLEOTIDE SEQUENCE [LARGE SCALE GENOMIC DNA]</scope>
    <source>
        <strain evidence="2">RA 99-880 / ATCC MYA-4621 / FGSC 9543 / NRRL 43880</strain>
    </source>
</reference>
<evidence type="ECO:0000313" key="1">
    <source>
        <dbReference type="EMBL" id="EIE86307.1"/>
    </source>
</evidence>
<accession>I1CCX7</accession>
<dbReference type="AlphaFoldDB" id="I1CCX7"/>
<gene>
    <name evidence="1" type="ORF">RO3G_11018</name>
</gene>
<dbReference type="InParanoid" id="I1CCX7"/>
<dbReference type="PANTHER" id="PTHR15460">
    <property type="entry name" value="PEROXISOMAL MEMBRANE PROTEIN 4"/>
    <property type="match status" value="1"/>
</dbReference>
<dbReference type="Proteomes" id="UP000009138">
    <property type="component" value="Unassembled WGS sequence"/>
</dbReference>
<dbReference type="OrthoDB" id="39659at2759"/>